<dbReference type="EMBL" id="MVBM01000006">
    <property type="protein sequence ID" value="OOK70832.1"/>
    <property type="molecule type" value="Genomic_DNA"/>
</dbReference>
<reference evidence="2 3" key="1">
    <citation type="submission" date="2017-02" db="EMBL/GenBank/DDBJ databases">
        <title>Complete genome sequences of Mycobacterium kansasii strains isolated from rhesus macaques.</title>
        <authorList>
            <person name="Panda A."/>
            <person name="Nagaraj S."/>
            <person name="Zhao X."/>
            <person name="Tettelin H."/>
            <person name="Detolla L.J."/>
        </authorList>
    </citation>
    <scope>NUCLEOTIDE SEQUENCE [LARGE SCALE GENOMIC DNA]</scope>
    <source>
        <strain evidence="2 3">11-3813</strain>
    </source>
</reference>
<accession>A0A1V3XG77</accession>
<name>A0A1V3XG77_MYCKA</name>
<evidence type="ECO:0000313" key="1">
    <source>
        <dbReference type="EMBL" id="OOK70832.1"/>
    </source>
</evidence>
<evidence type="ECO:0000313" key="3">
    <source>
        <dbReference type="Proteomes" id="UP000189229"/>
    </source>
</evidence>
<evidence type="ECO:0000313" key="2">
    <source>
        <dbReference type="EMBL" id="OOK78215.1"/>
    </source>
</evidence>
<gene>
    <name evidence="2" type="ORF">BZL30_3038</name>
    <name evidence="1" type="ORF">BZL30_6007</name>
</gene>
<organism evidence="2 3">
    <name type="scientific">Mycobacterium kansasii</name>
    <dbReference type="NCBI Taxonomy" id="1768"/>
    <lineage>
        <taxon>Bacteria</taxon>
        <taxon>Bacillati</taxon>
        <taxon>Actinomycetota</taxon>
        <taxon>Actinomycetes</taxon>
        <taxon>Mycobacteriales</taxon>
        <taxon>Mycobacteriaceae</taxon>
        <taxon>Mycobacterium</taxon>
    </lineage>
</organism>
<dbReference type="AlphaFoldDB" id="A0A1V3XG77"/>
<dbReference type="Proteomes" id="UP000189229">
    <property type="component" value="Unassembled WGS sequence"/>
</dbReference>
<protein>
    <submittedName>
        <fullName evidence="2">Uncharacterized protein</fullName>
    </submittedName>
</protein>
<dbReference type="EMBL" id="MVBM01000002">
    <property type="protein sequence ID" value="OOK78215.1"/>
    <property type="molecule type" value="Genomic_DNA"/>
</dbReference>
<sequence length="50" mass="5301">MSPTLGEVFRVIDLAGVFGNAVLGGIVATEERLDPSGLRRWPFCPAWAAG</sequence>
<comment type="caution">
    <text evidence="2">The sequence shown here is derived from an EMBL/GenBank/DDBJ whole genome shotgun (WGS) entry which is preliminary data.</text>
</comment>
<proteinExistence type="predicted"/>